<dbReference type="PROSITE" id="PS51186">
    <property type="entry name" value="GNAT"/>
    <property type="match status" value="1"/>
</dbReference>
<comment type="caution">
    <text evidence="2">The sequence shown here is derived from an EMBL/GenBank/DDBJ whole genome shotgun (WGS) entry which is preliminary data.</text>
</comment>
<reference evidence="2" key="1">
    <citation type="submission" date="2023-07" db="EMBL/GenBank/DDBJ databases">
        <title>Sequencing the genomes of 1000 actinobacteria strains.</title>
        <authorList>
            <person name="Klenk H.-P."/>
        </authorList>
    </citation>
    <scope>NUCLEOTIDE SEQUENCE</scope>
    <source>
        <strain evidence="2">DSM 44707</strain>
    </source>
</reference>
<dbReference type="AlphaFoldDB" id="A0AAE3YJ29"/>
<feature type="domain" description="N-acetyltransferase" evidence="1">
    <location>
        <begin position="175"/>
        <end position="315"/>
    </location>
</feature>
<dbReference type="Proteomes" id="UP001183643">
    <property type="component" value="Unassembled WGS sequence"/>
</dbReference>
<dbReference type="RefSeq" id="WP_310364839.1">
    <property type="nucleotide sequence ID" value="NZ_JAVDYB010000001.1"/>
</dbReference>
<gene>
    <name evidence="2" type="ORF">J2S41_001541</name>
</gene>
<evidence type="ECO:0000313" key="3">
    <source>
        <dbReference type="Proteomes" id="UP001183643"/>
    </source>
</evidence>
<dbReference type="InterPro" id="IPR000182">
    <property type="entry name" value="GNAT_dom"/>
</dbReference>
<protein>
    <submittedName>
        <fullName evidence="2">GNAT superfamily N-acetyltransferase</fullName>
    </submittedName>
</protein>
<dbReference type="EMBL" id="JAVDYB010000001">
    <property type="protein sequence ID" value="MDR7274763.1"/>
    <property type="molecule type" value="Genomic_DNA"/>
</dbReference>
<evidence type="ECO:0000259" key="1">
    <source>
        <dbReference type="PROSITE" id="PS51186"/>
    </source>
</evidence>
<sequence>MTDLSGRYEVRPPTEADAEAIHGLIAAVQRSRIGRVDYTLEEVQDDLRSPDGDLSRDTWLVLGADGAAVGWAWAWPTGDGGIVDVDVFTLDGEVADWLWAAVRARAAEIGRERGWPSVTVAAGVYREDAATGRRLAGYGFEVGTVYHRLRIAHTGRRALPDVPPGYVLKNGAESERVRRDAHATREAAFHDHYGHVRREFDGWVANLEAGSTHDWSFLNVLYTESGEPAGLTLRSTQFVPDEKCGYLRLLGVHPAFQGRGLGRWLLRHAFAEDARDGWSGTILHVDTDPRRPALGLYLSEGMRVVQIIDAWRRVM</sequence>
<keyword evidence="3" id="KW-1185">Reference proteome</keyword>
<dbReference type="Pfam" id="PF00583">
    <property type="entry name" value="Acetyltransf_1"/>
    <property type="match status" value="1"/>
</dbReference>
<dbReference type="SUPFAM" id="SSF55729">
    <property type="entry name" value="Acyl-CoA N-acyltransferases (Nat)"/>
    <property type="match status" value="2"/>
</dbReference>
<dbReference type="Gene3D" id="3.40.630.30">
    <property type="match status" value="1"/>
</dbReference>
<dbReference type="GO" id="GO:0016747">
    <property type="term" value="F:acyltransferase activity, transferring groups other than amino-acyl groups"/>
    <property type="evidence" value="ECO:0007669"/>
    <property type="project" value="InterPro"/>
</dbReference>
<dbReference type="InterPro" id="IPR016181">
    <property type="entry name" value="Acyl_CoA_acyltransferase"/>
</dbReference>
<proteinExistence type="predicted"/>
<evidence type="ECO:0000313" key="2">
    <source>
        <dbReference type="EMBL" id="MDR7274763.1"/>
    </source>
</evidence>
<name>A0AAE3YJ29_9ACTN</name>
<organism evidence="2 3">
    <name type="scientific">Catenuloplanes atrovinosus</name>
    <dbReference type="NCBI Taxonomy" id="137266"/>
    <lineage>
        <taxon>Bacteria</taxon>
        <taxon>Bacillati</taxon>
        <taxon>Actinomycetota</taxon>
        <taxon>Actinomycetes</taxon>
        <taxon>Micromonosporales</taxon>
        <taxon>Micromonosporaceae</taxon>
        <taxon>Catenuloplanes</taxon>
    </lineage>
</organism>
<accession>A0AAE3YJ29</accession>
<dbReference type="CDD" id="cd04301">
    <property type="entry name" value="NAT_SF"/>
    <property type="match status" value="1"/>
</dbReference>